<feature type="transmembrane region" description="Helical" evidence="1">
    <location>
        <begin position="86"/>
        <end position="107"/>
    </location>
</feature>
<organism evidence="2 3">
    <name type="scientific">Sphingomonas lenta</name>
    <dbReference type="NCBI Taxonomy" id="1141887"/>
    <lineage>
        <taxon>Bacteria</taxon>
        <taxon>Pseudomonadati</taxon>
        <taxon>Pseudomonadota</taxon>
        <taxon>Alphaproteobacteria</taxon>
        <taxon>Sphingomonadales</taxon>
        <taxon>Sphingomonadaceae</taxon>
        <taxon>Sphingomonas</taxon>
    </lineage>
</organism>
<keyword evidence="1" id="KW-0812">Transmembrane</keyword>
<keyword evidence="1" id="KW-1133">Transmembrane helix</keyword>
<comment type="caution">
    <text evidence="2">The sequence shown here is derived from an EMBL/GenBank/DDBJ whole genome shotgun (WGS) entry which is preliminary data.</text>
</comment>
<evidence type="ECO:0008006" key="4">
    <source>
        <dbReference type="Google" id="ProtNLM"/>
    </source>
</evidence>
<gene>
    <name evidence="2" type="ORF">CKY28_13765</name>
</gene>
<sequence>MATVAFARRDPLEAERRFFFGMAIAIGATVVLGFGSHALLGRVDLGRATWLVHLHGATFMGWVALFVAQSWLVASGDVATHRRLGMLSAAYAVFVVWMGLAIMMSSYRRGTVPPFFPPNVFLFMNVGHLLTFGGLTAAAVAMRRDAGWHKRLMLCGMLVLMGPAIGRLLPMPLLGRWNLHAVFAVLMLYALVAMVRDLRMRGSVHPAYRWGLGVFAAVQLLIEPLAWSGPGLAATRAVTG</sequence>
<evidence type="ECO:0000256" key="1">
    <source>
        <dbReference type="SAM" id="Phobius"/>
    </source>
</evidence>
<feature type="transmembrane region" description="Helical" evidence="1">
    <location>
        <begin position="177"/>
        <end position="195"/>
    </location>
</feature>
<dbReference type="EMBL" id="NSLI01000004">
    <property type="protein sequence ID" value="PAX07108.1"/>
    <property type="molecule type" value="Genomic_DNA"/>
</dbReference>
<dbReference type="RefSeq" id="WP_095998932.1">
    <property type="nucleotide sequence ID" value="NZ_NSLI01000004.1"/>
</dbReference>
<feature type="transmembrane region" description="Helical" evidence="1">
    <location>
        <begin position="18"/>
        <end position="40"/>
    </location>
</feature>
<evidence type="ECO:0000313" key="3">
    <source>
        <dbReference type="Proteomes" id="UP000218151"/>
    </source>
</evidence>
<proteinExistence type="predicted"/>
<keyword evidence="3" id="KW-1185">Reference proteome</keyword>
<dbReference type="OrthoDB" id="648493at2"/>
<feature type="transmembrane region" description="Helical" evidence="1">
    <location>
        <begin position="52"/>
        <end position="74"/>
    </location>
</feature>
<dbReference type="AlphaFoldDB" id="A0A2A2SCX6"/>
<accession>A0A2A2SCX6</accession>
<feature type="transmembrane region" description="Helical" evidence="1">
    <location>
        <begin position="119"/>
        <end position="140"/>
    </location>
</feature>
<dbReference type="Proteomes" id="UP000218151">
    <property type="component" value="Unassembled WGS sequence"/>
</dbReference>
<reference evidence="3" key="1">
    <citation type="submission" date="2017-09" db="EMBL/GenBank/DDBJ databases">
        <authorList>
            <person name="Feng G."/>
            <person name="Zhu H."/>
        </authorList>
    </citation>
    <scope>NUCLEOTIDE SEQUENCE [LARGE SCALE GENOMIC DNA]</scope>
    <source>
        <strain evidence="3">1PNM-20</strain>
    </source>
</reference>
<feature type="transmembrane region" description="Helical" evidence="1">
    <location>
        <begin position="152"/>
        <end position="171"/>
    </location>
</feature>
<evidence type="ECO:0000313" key="2">
    <source>
        <dbReference type="EMBL" id="PAX07108.1"/>
    </source>
</evidence>
<feature type="transmembrane region" description="Helical" evidence="1">
    <location>
        <begin position="207"/>
        <end position="227"/>
    </location>
</feature>
<keyword evidence="1" id="KW-0472">Membrane</keyword>
<protein>
    <recommendedName>
        <fullName evidence="4">DUF2306 domain-containing protein</fullName>
    </recommendedName>
</protein>
<name>A0A2A2SCX6_9SPHN</name>